<dbReference type="GO" id="GO:0000387">
    <property type="term" value="P:spliceosomal snRNP assembly"/>
    <property type="evidence" value="ECO:0007669"/>
    <property type="project" value="InterPro"/>
</dbReference>
<evidence type="ECO:0000256" key="2">
    <source>
        <dbReference type="SAM" id="MobiDB-lite"/>
    </source>
</evidence>
<dbReference type="InterPro" id="IPR023251">
    <property type="entry name" value="Brr1"/>
</dbReference>
<sequence length="394" mass="44775">MAPSKRKRDEIDDSDEDEAPFGRQILPVANLPEDFDGVPMDGMQYLFTVRRDARHLPHVTRVANPYEVPEPSRAPSPKSHSNVVHTLLPSKEWRTLFGTRFQNFRKNINQPTIHVSIPAQEGQRKLFPNVLGRNSWWAFIAGQPESEWNPPKKPKKLNQYMLRRLGPQLGQGMRGWDEDSVEEESTSNILQQNSFQTNDEGEVEQVLRVDPTESLPTPTGTPAPSDVPVSAESPESSTSAMPVGSPESIKVVPREPSTTVLRNIDERMALHLLMYFTHWINVHVEQTEASKHIVTDTHARWMFALLSRIDDHISADDISLLRNLARACLAYLKLIVQERTAYPLIPEATSTSPSDSEKTMSERSCWIIFSIVVDIWKQHDLWEDAHDLLSRIPS</sequence>
<dbReference type="PANTHER" id="PTHR12794">
    <property type="entry name" value="GEMIN2"/>
    <property type="match status" value="1"/>
</dbReference>
<dbReference type="InterPro" id="IPR035426">
    <property type="entry name" value="Gemin2/Brr1"/>
</dbReference>
<organism evidence="3 4">
    <name type="scientific">Crucibulum laeve</name>
    <dbReference type="NCBI Taxonomy" id="68775"/>
    <lineage>
        <taxon>Eukaryota</taxon>
        <taxon>Fungi</taxon>
        <taxon>Dikarya</taxon>
        <taxon>Basidiomycota</taxon>
        <taxon>Agaricomycotina</taxon>
        <taxon>Agaricomycetes</taxon>
        <taxon>Agaricomycetidae</taxon>
        <taxon>Agaricales</taxon>
        <taxon>Agaricineae</taxon>
        <taxon>Nidulariaceae</taxon>
        <taxon>Crucibulum</taxon>
    </lineage>
</organism>
<dbReference type="EMBL" id="ML213591">
    <property type="protein sequence ID" value="TFK43702.1"/>
    <property type="molecule type" value="Genomic_DNA"/>
</dbReference>
<proteinExistence type="inferred from homology"/>
<feature type="compositionally biased region" description="Polar residues" evidence="2">
    <location>
        <begin position="186"/>
        <end position="198"/>
    </location>
</feature>
<dbReference type="GO" id="GO:0030532">
    <property type="term" value="C:small nuclear ribonucleoprotein complex"/>
    <property type="evidence" value="ECO:0007669"/>
    <property type="project" value="InterPro"/>
</dbReference>
<feature type="region of interest" description="Disordered" evidence="2">
    <location>
        <begin position="1"/>
        <end position="26"/>
    </location>
</feature>
<dbReference type="OrthoDB" id="428895at2759"/>
<dbReference type="GO" id="GO:0032797">
    <property type="term" value="C:SMN complex"/>
    <property type="evidence" value="ECO:0007669"/>
    <property type="project" value="TreeGrafter"/>
</dbReference>
<comment type="similarity">
    <text evidence="1">Belongs to the gemin-2 family.</text>
</comment>
<gene>
    <name evidence="3" type="ORF">BDQ12DRAFT_675416</name>
</gene>
<dbReference type="PANTHER" id="PTHR12794:SF0">
    <property type="entry name" value="GEM-ASSOCIATED PROTEIN 2"/>
    <property type="match status" value="1"/>
</dbReference>
<dbReference type="Gene3D" id="1.20.58.1070">
    <property type="match status" value="1"/>
</dbReference>
<protein>
    <recommendedName>
        <fullName evidence="5">Survival motor neuron interacting protein 1-domain-containing protein</fullName>
    </recommendedName>
</protein>
<dbReference type="AlphaFoldDB" id="A0A5C3MEC7"/>
<evidence type="ECO:0000313" key="4">
    <source>
        <dbReference type="Proteomes" id="UP000308652"/>
    </source>
</evidence>
<feature type="region of interest" description="Disordered" evidence="2">
    <location>
        <begin position="169"/>
        <end position="250"/>
    </location>
</feature>
<name>A0A5C3MEC7_9AGAR</name>
<evidence type="ECO:0000313" key="3">
    <source>
        <dbReference type="EMBL" id="TFK43702.1"/>
    </source>
</evidence>
<accession>A0A5C3MEC7</accession>
<dbReference type="PRINTS" id="PR02039">
    <property type="entry name" value="SPLICEFRBRR1"/>
</dbReference>
<keyword evidence="4" id="KW-1185">Reference proteome</keyword>
<evidence type="ECO:0008006" key="5">
    <source>
        <dbReference type="Google" id="ProtNLM"/>
    </source>
</evidence>
<dbReference type="Proteomes" id="UP000308652">
    <property type="component" value="Unassembled WGS sequence"/>
</dbReference>
<dbReference type="Pfam" id="PF04938">
    <property type="entry name" value="SIP1"/>
    <property type="match status" value="1"/>
</dbReference>
<reference evidence="3 4" key="1">
    <citation type="journal article" date="2019" name="Nat. Ecol. Evol.">
        <title>Megaphylogeny resolves global patterns of mushroom evolution.</title>
        <authorList>
            <person name="Varga T."/>
            <person name="Krizsan K."/>
            <person name="Foldi C."/>
            <person name="Dima B."/>
            <person name="Sanchez-Garcia M."/>
            <person name="Sanchez-Ramirez S."/>
            <person name="Szollosi G.J."/>
            <person name="Szarkandi J.G."/>
            <person name="Papp V."/>
            <person name="Albert L."/>
            <person name="Andreopoulos W."/>
            <person name="Angelini C."/>
            <person name="Antonin V."/>
            <person name="Barry K.W."/>
            <person name="Bougher N.L."/>
            <person name="Buchanan P."/>
            <person name="Buyck B."/>
            <person name="Bense V."/>
            <person name="Catcheside P."/>
            <person name="Chovatia M."/>
            <person name="Cooper J."/>
            <person name="Damon W."/>
            <person name="Desjardin D."/>
            <person name="Finy P."/>
            <person name="Geml J."/>
            <person name="Haridas S."/>
            <person name="Hughes K."/>
            <person name="Justo A."/>
            <person name="Karasinski D."/>
            <person name="Kautmanova I."/>
            <person name="Kiss B."/>
            <person name="Kocsube S."/>
            <person name="Kotiranta H."/>
            <person name="LaButti K.M."/>
            <person name="Lechner B.E."/>
            <person name="Liimatainen K."/>
            <person name="Lipzen A."/>
            <person name="Lukacs Z."/>
            <person name="Mihaltcheva S."/>
            <person name="Morgado L.N."/>
            <person name="Niskanen T."/>
            <person name="Noordeloos M.E."/>
            <person name="Ohm R.A."/>
            <person name="Ortiz-Santana B."/>
            <person name="Ovrebo C."/>
            <person name="Racz N."/>
            <person name="Riley R."/>
            <person name="Savchenko A."/>
            <person name="Shiryaev A."/>
            <person name="Soop K."/>
            <person name="Spirin V."/>
            <person name="Szebenyi C."/>
            <person name="Tomsovsky M."/>
            <person name="Tulloss R.E."/>
            <person name="Uehling J."/>
            <person name="Grigoriev I.V."/>
            <person name="Vagvolgyi C."/>
            <person name="Papp T."/>
            <person name="Martin F.M."/>
            <person name="Miettinen O."/>
            <person name="Hibbett D.S."/>
            <person name="Nagy L.G."/>
        </authorList>
    </citation>
    <scope>NUCLEOTIDE SEQUENCE [LARGE SCALE GENOMIC DNA]</scope>
    <source>
        <strain evidence="3 4">CBS 166.37</strain>
    </source>
</reference>
<evidence type="ECO:0000256" key="1">
    <source>
        <dbReference type="ARBA" id="ARBA00025758"/>
    </source>
</evidence>